<comment type="cofactor">
    <cofactor evidence="6">
        <name>FMN</name>
        <dbReference type="ChEBI" id="CHEBI:58210"/>
    </cofactor>
    <text evidence="6">Binds 1 FMN per subunit.</text>
</comment>
<dbReference type="Gene3D" id="3.40.50.360">
    <property type="match status" value="1"/>
</dbReference>
<dbReference type="InterPro" id="IPR023048">
    <property type="entry name" value="NADH:quinone_OxRdtase_FMN_depd"/>
</dbReference>
<evidence type="ECO:0000256" key="3">
    <source>
        <dbReference type="ARBA" id="ARBA00023002"/>
    </source>
</evidence>
<keyword evidence="2 6" id="KW-0288">FMN</keyword>
<dbReference type="GO" id="GO:0016655">
    <property type="term" value="F:oxidoreductase activity, acting on NAD(P)H, quinone or similar compound as acceptor"/>
    <property type="evidence" value="ECO:0007669"/>
    <property type="project" value="InterPro"/>
</dbReference>
<keyword evidence="3 6" id="KW-0560">Oxidoreductase</keyword>
<protein>
    <recommendedName>
        <fullName evidence="6">FMN dependent NADH:quinone oxidoreductase</fullName>
        <ecNumber evidence="6">1.6.5.-</ecNumber>
    </recommendedName>
    <alternativeName>
        <fullName evidence="6">Azo-dye reductase</fullName>
    </alternativeName>
    <alternativeName>
        <fullName evidence="6">FMN-dependent NADH-azo compound oxidoreductase</fullName>
    </alternativeName>
    <alternativeName>
        <fullName evidence="6">FMN-dependent NADH-azoreductase</fullName>
        <ecNumber evidence="6">1.7.1.17</ecNumber>
    </alternativeName>
</protein>
<dbReference type="EC" id="1.6.5.-" evidence="6"/>
<comment type="subunit">
    <text evidence="6">Homodimer.</text>
</comment>
<dbReference type="PANTHER" id="PTHR43741:SF7">
    <property type="entry name" value="FMN-DEPENDENT NADH:QUINONE OXIDOREDUCTASE"/>
    <property type="match status" value="1"/>
</dbReference>
<dbReference type="GO" id="GO:0010181">
    <property type="term" value="F:FMN binding"/>
    <property type="evidence" value="ECO:0007669"/>
    <property type="project" value="UniProtKB-UniRule"/>
</dbReference>
<evidence type="ECO:0000313" key="8">
    <source>
        <dbReference type="EMBL" id="OTP12715.1"/>
    </source>
</evidence>
<dbReference type="EMBL" id="CP147247">
    <property type="protein sequence ID" value="WYJ89611.1"/>
    <property type="molecule type" value="Genomic_DNA"/>
</dbReference>
<dbReference type="HAMAP" id="MF_01216">
    <property type="entry name" value="Azoreductase_type1"/>
    <property type="match status" value="1"/>
</dbReference>
<keyword evidence="1 6" id="KW-0285">Flavoprotein</keyword>
<dbReference type="RefSeq" id="WP_086350298.1">
    <property type="nucleotide sequence ID" value="NZ_CP147247.1"/>
</dbReference>
<evidence type="ECO:0000256" key="5">
    <source>
        <dbReference type="ARBA" id="ARBA00048542"/>
    </source>
</evidence>
<dbReference type="GO" id="GO:0009055">
    <property type="term" value="F:electron transfer activity"/>
    <property type="evidence" value="ECO:0007669"/>
    <property type="project" value="UniProtKB-UniRule"/>
</dbReference>
<evidence type="ECO:0000256" key="2">
    <source>
        <dbReference type="ARBA" id="ARBA00022643"/>
    </source>
</evidence>
<dbReference type="AlphaFoldDB" id="A0A242K3C9"/>
<gene>
    <name evidence="6" type="primary">azoR</name>
    <name evidence="9" type="ORF">A5888_001334</name>
    <name evidence="8" type="ORF">A5888_003294</name>
</gene>
<feature type="binding site" evidence="6">
    <location>
        <begin position="146"/>
        <end position="149"/>
    </location>
    <ligand>
        <name>FMN</name>
        <dbReference type="ChEBI" id="CHEBI:58210"/>
    </ligand>
</feature>
<comment type="function">
    <text evidence="6">Quinone reductase that provides resistance to thiol-specific stress caused by electrophilic quinones.</text>
</comment>
<accession>A0A242K3C9</accession>
<comment type="catalytic activity">
    <reaction evidence="5">
        <text>N,N-dimethyl-1,4-phenylenediamine + anthranilate + 2 NAD(+) = 2-(4-dimethylaminophenyl)diazenylbenzoate + 2 NADH + 2 H(+)</text>
        <dbReference type="Rhea" id="RHEA:55872"/>
        <dbReference type="ChEBI" id="CHEBI:15378"/>
        <dbReference type="ChEBI" id="CHEBI:15783"/>
        <dbReference type="ChEBI" id="CHEBI:16567"/>
        <dbReference type="ChEBI" id="CHEBI:57540"/>
        <dbReference type="ChEBI" id="CHEBI:57945"/>
        <dbReference type="ChEBI" id="CHEBI:71579"/>
        <dbReference type="EC" id="1.7.1.17"/>
    </reaction>
    <physiologicalReaction direction="right-to-left" evidence="5">
        <dbReference type="Rhea" id="RHEA:55874"/>
    </physiologicalReaction>
</comment>
<dbReference type="OrthoDB" id="9805013at2"/>
<dbReference type="SUPFAM" id="SSF52218">
    <property type="entry name" value="Flavoproteins"/>
    <property type="match status" value="1"/>
</dbReference>
<reference evidence="9" key="3">
    <citation type="submission" date="2024-03" db="EMBL/GenBank/DDBJ databases">
        <title>The Genome Sequence of Enterococcus sp. DIV0242b.</title>
        <authorList>
            <consortium name="The Broad Institute Genomics Platform"/>
            <consortium name="The Broad Institute Microbial Omics Core"/>
            <consortium name="The Broad Institute Genomic Center for Infectious Diseases"/>
            <person name="Earl A."/>
            <person name="Manson A."/>
            <person name="Gilmore M."/>
            <person name="Schwartman J."/>
            <person name="Shea T."/>
            <person name="Abouelleil A."/>
            <person name="Cao P."/>
            <person name="Chapman S."/>
            <person name="Cusick C."/>
            <person name="Young S."/>
            <person name="Neafsey D."/>
            <person name="Nusbaum C."/>
            <person name="Birren B."/>
        </authorList>
    </citation>
    <scope>NUCLEOTIDE SEQUENCE</scope>
    <source>
        <strain evidence="9">9E7_DIV0242</strain>
    </source>
</reference>
<comment type="catalytic activity">
    <reaction evidence="6">
        <text>2 a quinone + NADH + H(+) = 2 a 1,4-benzosemiquinone + NAD(+)</text>
        <dbReference type="Rhea" id="RHEA:65952"/>
        <dbReference type="ChEBI" id="CHEBI:15378"/>
        <dbReference type="ChEBI" id="CHEBI:57540"/>
        <dbReference type="ChEBI" id="CHEBI:57945"/>
        <dbReference type="ChEBI" id="CHEBI:132124"/>
        <dbReference type="ChEBI" id="CHEBI:134225"/>
    </reaction>
</comment>
<comment type="caution">
    <text evidence="6">Lacks conserved residue(s) required for the propagation of feature annotation.</text>
</comment>
<evidence type="ECO:0000259" key="7">
    <source>
        <dbReference type="Pfam" id="PF02525"/>
    </source>
</evidence>
<sequence>MSKLLVVKAHPLTKEESRSVRALDSFLEGYKETHADDQIDILDVYTESIPEIDEELLSGWNALRAGAEFTSLNTSQQEKISKFNDLTEQFLGSDKVVIANALWNLNVPTRLKAWIDTINVAGKTFKYTEEGPQGMAGDKTVLHIQSNGGVYGGNDFSSQYVKGIFNFIGVNDVQQLFIEGIDYAPERADELMGEALEKAAALGKNF</sequence>
<feature type="binding site" evidence="6">
    <location>
        <begin position="17"/>
        <end position="19"/>
    </location>
    <ligand>
        <name>FMN</name>
        <dbReference type="ChEBI" id="CHEBI:58210"/>
    </ligand>
</feature>
<comment type="similarity">
    <text evidence="6">Belongs to the azoreductase type 1 family.</text>
</comment>
<dbReference type="InterPro" id="IPR050104">
    <property type="entry name" value="FMN-dep_NADH:Q_OxRdtase_AzoR1"/>
</dbReference>
<dbReference type="GO" id="GO:0016652">
    <property type="term" value="F:oxidoreductase activity, acting on NAD(P)H as acceptor"/>
    <property type="evidence" value="ECO:0007669"/>
    <property type="project" value="UniProtKB-UniRule"/>
</dbReference>
<keyword evidence="4 6" id="KW-0520">NAD</keyword>
<dbReference type="Pfam" id="PF02525">
    <property type="entry name" value="Flavodoxin_2"/>
    <property type="match status" value="1"/>
</dbReference>
<dbReference type="PANTHER" id="PTHR43741">
    <property type="entry name" value="FMN-DEPENDENT NADH-AZOREDUCTASE 1"/>
    <property type="match status" value="1"/>
</dbReference>
<proteinExistence type="inferred from homology"/>
<evidence type="ECO:0000256" key="6">
    <source>
        <dbReference type="HAMAP-Rule" id="MF_01216"/>
    </source>
</evidence>
<evidence type="ECO:0000256" key="4">
    <source>
        <dbReference type="ARBA" id="ARBA00023027"/>
    </source>
</evidence>
<comment type="function">
    <text evidence="6">Also exhibits azoreductase activity. Catalyzes the reductive cleavage of the azo bond in aromatic azo compounds to the corresponding amines.</text>
</comment>
<feature type="domain" description="Flavodoxin-like fold" evidence="7">
    <location>
        <begin position="2"/>
        <end position="201"/>
    </location>
</feature>
<evidence type="ECO:0000313" key="9">
    <source>
        <dbReference type="EMBL" id="WYJ89611.1"/>
    </source>
</evidence>
<dbReference type="InterPro" id="IPR029039">
    <property type="entry name" value="Flavoprotein-like_sf"/>
</dbReference>
<dbReference type="Proteomes" id="UP000195141">
    <property type="component" value="Chromosome"/>
</dbReference>
<reference evidence="8" key="1">
    <citation type="submission" date="2017-05" db="EMBL/GenBank/DDBJ databases">
        <title>The Genome Sequence of Enterococcus sp. 9E7_DIV0242.</title>
        <authorList>
            <consortium name="The Broad Institute Genomics Platform"/>
            <consortium name="The Broad Institute Genomic Center for Infectious Diseases"/>
            <person name="Earl A."/>
            <person name="Manson A."/>
            <person name="Schwartman J."/>
            <person name="Gilmore M."/>
            <person name="Abouelleil A."/>
            <person name="Cao P."/>
            <person name="Chapman S."/>
            <person name="Cusick C."/>
            <person name="Shea T."/>
            <person name="Young S."/>
            <person name="Neafsey D."/>
            <person name="Nusbaum C."/>
            <person name="Birren B."/>
        </authorList>
    </citation>
    <scope>NUCLEOTIDE SEQUENCE [LARGE SCALE GENOMIC DNA]</scope>
    <source>
        <strain evidence="8">9E7_DIV0242</strain>
    </source>
</reference>
<reference evidence="9" key="2">
    <citation type="submission" date="2017-05" db="EMBL/GenBank/DDBJ databases">
        <authorList>
            <consortium name="The Broad Institute Genomics Platform"/>
            <consortium name="The Broad Institute Genomic Center for Infectious Diseases"/>
            <person name="Earl A."/>
            <person name="Manson A."/>
            <person name="Schwartman J."/>
            <person name="Gilmore M."/>
            <person name="Abouelleil A."/>
            <person name="Cao P."/>
            <person name="Chapman S."/>
            <person name="Cusick C."/>
            <person name="Shea T."/>
            <person name="Young S."/>
            <person name="Neafsey D."/>
            <person name="Nusbaum C."/>
            <person name="Birren B."/>
        </authorList>
    </citation>
    <scope>NUCLEOTIDE SEQUENCE</scope>
    <source>
        <strain evidence="9">9E7_DIV0242</strain>
    </source>
</reference>
<keyword evidence="10" id="KW-1185">Reference proteome</keyword>
<dbReference type="EMBL" id="NGMM01000006">
    <property type="protein sequence ID" value="OTP12715.1"/>
    <property type="molecule type" value="Genomic_DNA"/>
</dbReference>
<dbReference type="EC" id="1.7.1.17" evidence="6"/>
<evidence type="ECO:0000256" key="1">
    <source>
        <dbReference type="ARBA" id="ARBA00022630"/>
    </source>
</evidence>
<name>A0A242K3C9_9ENTE</name>
<organism evidence="8">
    <name type="scientific">Candidatus Enterococcus clewellii</name>
    <dbReference type="NCBI Taxonomy" id="1834193"/>
    <lineage>
        <taxon>Bacteria</taxon>
        <taxon>Bacillati</taxon>
        <taxon>Bacillota</taxon>
        <taxon>Bacilli</taxon>
        <taxon>Lactobacillales</taxon>
        <taxon>Enterococcaceae</taxon>
        <taxon>Enterococcus</taxon>
    </lineage>
</organism>
<evidence type="ECO:0000313" key="10">
    <source>
        <dbReference type="Proteomes" id="UP000195141"/>
    </source>
</evidence>
<dbReference type="InterPro" id="IPR003680">
    <property type="entry name" value="Flavodoxin_fold"/>
</dbReference>